<evidence type="ECO:0000256" key="8">
    <source>
        <dbReference type="ARBA" id="ARBA00023101"/>
    </source>
</evidence>
<evidence type="ECO:0000259" key="11">
    <source>
        <dbReference type="PROSITE" id="PS00498"/>
    </source>
</evidence>
<evidence type="ECO:0000256" key="4">
    <source>
        <dbReference type="ARBA" id="ARBA00022723"/>
    </source>
</evidence>
<evidence type="ECO:0000256" key="6">
    <source>
        <dbReference type="ARBA" id="ARBA00023008"/>
    </source>
</evidence>
<comment type="similarity">
    <text evidence="2">Belongs to the tyrosinase family.</text>
</comment>
<dbReference type="InterPro" id="IPR002227">
    <property type="entry name" value="Tyrosinase_Cu-bd"/>
</dbReference>
<dbReference type="PANTHER" id="PTHR11474">
    <property type="entry name" value="TYROSINASE FAMILY MEMBER"/>
    <property type="match status" value="1"/>
</dbReference>
<evidence type="ECO:0000256" key="7">
    <source>
        <dbReference type="ARBA" id="ARBA00023033"/>
    </source>
</evidence>
<dbReference type="Proteomes" id="UP001243989">
    <property type="component" value="Unassembled WGS sequence"/>
</dbReference>
<feature type="domain" description="Tyrosinase copper-binding" evidence="11">
    <location>
        <begin position="260"/>
        <end position="271"/>
    </location>
</feature>
<dbReference type="Pfam" id="PF00264">
    <property type="entry name" value="Tyrosinase"/>
    <property type="match status" value="1"/>
</dbReference>
<keyword evidence="13" id="KW-1185">Reference proteome</keyword>
<sequence>MDPSDKLSYYQVAGIHGQSQLLVGIMTDQILPNIADSVLRDAWAFEVQQWRLPYWDWAAPQEYLGTCGVPEIVSQPEITIVGTESPLQTVQNPLYKFTTAAISKFKGTPIAMGDPAFGIWAIQGDDPFSGCSGTSRYGIKTNGNPAPDEALGIESNGLVANALEIPDWIKVEKLSQAVNLDPKMIGSLQDQVYRLLTKETFPNYATFATTEYGNDDLKPPTATGWLSLEFIHNAIHIFTGGADVNTGLGHMADLTVAAFDPIFWLHHCNIDRHLAIFQIFHPEHWLDGGSPTLDETADGPLHPFHSDTNGTSVTSNMVKDITSYGYTYDDLQKPIADLQKAINEKYGSLRKQLGANPDLGGKANDYLINIQYDRFALNGRSYAVHFFVKGDIPSEPSQYRASPSHIGSIHTFSTDYWTAGNTNGVDCQNCQNQQKKGVKAKAQVPITLELLFRAVSRNNAWSDLTSLEPDHVEKYLEQHLKWVVVAVPGEVIPVETLPSLKVVVHAGKGHHPEDTTQPSKFHSYRLMWSVTHGKVGGARREDGIVHADELQG</sequence>
<keyword evidence="6" id="KW-0186">Copper</keyword>
<dbReference type="AlphaFoldDB" id="A0AAJ0EJP6"/>
<evidence type="ECO:0000313" key="13">
    <source>
        <dbReference type="Proteomes" id="UP001243989"/>
    </source>
</evidence>
<dbReference type="InterPro" id="IPR041640">
    <property type="entry name" value="Tyrosinase_C"/>
</dbReference>
<evidence type="ECO:0000256" key="3">
    <source>
        <dbReference type="ARBA" id="ARBA00011906"/>
    </source>
</evidence>
<comment type="catalytic activity">
    <reaction evidence="9">
        <text>2 L-dopa + O2 = 2 L-dopaquinone + 2 H2O</text>
        <dbReference type="Rhea" id="RHEA:34287"/>
        <dbReference type="ChEBI" id="CHEBI:15377"/>
        <dbReference type="ChEBI" id="CHEBI:15379"/>
        <dbReference type="ChEBI" id="CHEBI:57504"/>
        <dbReference type="ChEBI" id="CHEBI:57924"/>
        <dbReference type="EC" id="1.14.18.1"/>
    </reaction>
</comment>
<dbReference type="PROSITE" id="PS00498">
    <property type="entry name" value="TYROSINASE_2"/>
    <property type="match status" value="1"/>
</dbReference>
<keyword evidence="5" id="KW-0560">Oxidoreductase</keyword>
<name>A0AAJ0EJP6_9PEZI</name>
<gene>
    <name evidence="12" type="ORF">BDP81DRAFT_345584</name>
</gene>
<evidence type="ECO:0000256" key="2">
    <source>
        <dbReference type="ARBA" id="ARBA00009928"/>
    </source>
</evidence>
<dbReference type="EC" id="1.14.18.1" evidence="3"/>
<dbReference type="GO" id="GO:0042438">
    <property type="term" value="P:melanin biosynthetic process"/>
    <property type="evidence" value="ECO:0007669"/>
    <property type="project" value="UniProtKB-KW"/>
</dbReference>
<comment type="cofactor">
    <cofactor evidence="1">
        <name>Cu(2+)</name>
        <dbReference type="ChEBI" id="CHEBI:29036"/>
    </cofactor>
</comment>
<protein>
    <recommendedName>
        <fullName evidence="3">tyrosinase</fullName>
        <ecNumber evidence="3">1.14.18.1</ecNumber>
    </recommendedName>
</protein>
<dbReference type="Pfam" id="PF18132">
    <property type="entry name" value="Tyrosinase_C"/>
    <property type="match status" value="1"/>
</dbReference>
<evidence type="ECO:0000256" key="10">
    <source>
        <dbReference type="ARBA" id="ARBA00048881"/>
    </source>
</evidence>
<keyword evidence="8" id="KW-0470">Melanin biosynthesis</keyword>
<dbReference type="GO" id="GO:0004503">
    <property type="term" value="F:tyrosinase activity"/>
    <property type="evidence" value="ECO:0007669"/>
    <property type="project" value="UniProtKB-EC"/>
</dbReference>
<proteinExistence type="inferred from homology"/>
<evidence type="ECO:0000256" key="9">
    <source>
        <dbReference type="ARBA" id="ARBA00048233"/>
    </source>
</evidence>
<organism evidence="12 13">
    <name type="scientific">Colletotrichum phormii</name>
    <dbReference type="NCBI Taxonomy" id="359342"/>
    <lineage>
        <taxon>Eukaryota</taxon>
        <taxon>Fungi</taxon>
        <taxon>Dikarya</taxon>
        <taxon>Ascomycota</taxon>
        <taxon>Pezizomycotina</taxon>
        <taxon>Sordariomycetes</taxon>
        <taxon>Hypocreomycetidae</taxon>
        <taxon>Glomerellales</taxon>
        <taxon>Glomerellaceae</taxon>
        <taxon>Colletotrichum</taxon>
        <taxon>Colletotrichum acutatum species complex</taxon>
    </lineage>
</organism>
<dbReference type="PANTHER" id="PTHR11474:SF76">
    <property type="entry name" value="SHKT DOMAIN-CONTAINING PROTEIN"/>
    <property type="match status" value="1"/>
</dbReference>
<reference evidence="12" key="1">
    <citation type="submission" date="2021-06" db="EMBL/GenBank/DDBJ databases">
        <title>Comparative genomics, transcriptomics and evolutionary studies reveal genomic signatures of adaptation to plant cell wall in hemibiotrophic fungi.</title>
        <authorList>
            <consortium name="DOE Joint Genome Institute"/>
            <person name="Baroncelli R."/>
            <person name="Diaz J.F."/>
            <person name="Benocci T."/>
            <person name="Peng M."/>
            <person name="Battaglia E."/>
            <person name="Haridas S."/>
            <person name="Andreopoulos W."/>
            <person name="Labutti K."/>
            <person name="Pangilinan J."/>
            <person name="Floch G.L."/>
            <person name="Makela M.R."/>
            <person name="Henrissat B."/>
            <person name="Grigoriev I.V."/>
            <person name="Crouch J.A."/>
            <person name="De Vries R.P."/>
            <person name="Sukno S.A."/>
            <person name="Thon M.R."/>
        </authorList>
    </citation>
    <scope>NUCLEOTIDE SEQUENCE</scope>
    <source>
        <strain evidence="12">CBS 102054</strain>
    </source>
</reference>
<dbReference type="RefSeq" id="XP_060447858.1">
    <property type="nucleotide sequence ID" value="XM_060586096.1"/>
</dbReference>
<dbReference type="GO" id="GO:0046872">
    <property type="term" value="F:metal ion binding"/>
    <property type="evidence" value="ECO:0007669"/>
    <property type="project" value="UniProtKB-KW"/>
</dbReference>
<dbReference type="PRINTS" id="PR00092">
    <property type="entry name" value="TYROSINASE"/>
</dbReference>
<dbReference type="Gene3D" id="2.60.310.20">
    <property type="match status" value="1"/>
</dbReference>
<accession>A0AAJ0EJP6</accession>
<evidence type="ECO:0000313" key="12">
    <source>
        <dbReference type="EMBL" id="KAK1639251.1"/>
    </source>
</evidence>
<comment type="catalytic activity">
    <reaction evidence="10">
        <text>L-tyrosine + O2 = L-dopaquinone + H2O</text>
        <dbReference type="Rhea" id="RHEA:18117"/>
        <dbReference type="ChEBI" id="CHEBI:15377"/>
        <dbReference type="ChEBI" id="CHEBI:15379"/>
        <dbReference type="ChEBI" id="CHEBI:57924"/>
        <dbReference type="ChEBI" id="CHEBI:58315"/>
        <dbReference type="EC" id="1.14.18.1"/>
    </reaction>
</comment>
<evidence type="ECO:0000256" key="1">
    <source>
        <dbReference type="ARBA" id="ARBA00001973"/>
    </source>
</evidence>
<dbReference type="GeneID" id="85470958"/>
<keyword evidence="4" id="KW-0479">Metal-binding</keyword>
<comment type="caution">
    <text evidence="12">The sequence shown here is derived from an EMBL/GenBank/DDBJ whole genome shotgun (WGS) entry which is preliminary data.</text>
</comment>
<dbReference type="Gene3D" id="1.10.1280.10">
    <property type="entry name" value="Di-copper center containing domain from catechol oxidase"/>
    <property type="match status" value="1"/>
</dbReference>
<evidence type="ECO:0000256" key="5">
    <source>
        <dbReference type="ARBA" id="ARBA00023002"/>
    </source>
</evidence>
<dbReference type="SUPFAM" id="SSF48056">
    <property type="entry name" value="Di-copper centre-containing domain"/>
    <property type="match status" value="1"/>
</dbReference>
<dbReference type="InterPro" id="IPR008922">
    <property type="entry name" value="Di-copper_centre_dom_sf"/>
</dbReference>
<dbReference type="InterPro" id="IPR050316">
    <property type="entry name" value="Tyrosinase/Hemocyanin"/>
</dbReference>
<dbReference type="EMBL" id="JAHMHQ010000006">
    <property type="protein sequence ID" value="KAK1639251.1"/>
    <property type="molecule type" value="Genomic_DNA"/>
</dbReference>
<keyword evidence="7" id="KW-0503">Monooxygenase</keyword>